<dbReference type="PANTHER" id="PTHR48106:SF13">
    <property type="entry name" value="QUINONE OXIDOREDUCTASE-RELATED"/>
    <property type="match status" value="1"/>
</dbReference>
<feature type="non-terminal residue" evidence="3">
    <location>
        <position position="1"/>
    </location>
</feature>
<dbReference type="AlphaFoldDB" id="A0A6M0CY72"/>
<sequence length="115" mass="12093">DVVYDSIGRVSFDASLDSLRARGTLVSFGASSGAPAAVEIGTLNAKGSLFLTRPSLAAHTASAEEYQQRAQDVLDALAAGIIRAQVWRRYPLADVALAHDDIEQGRSQGAVVLIP</sequence>
<protein>
    <submittedName>
        <fullName evidence="3">Zinc-binding dehydrogenase</fullName>
    </submittedName>
</protein>
<dbReference type="GO" id="GO:0005829">
    <property type="term" value="C:cytosol"/>
    <property type="evidence" value="ECO:0007669"/>
    <property type="project" value="TreeGrafter"/>
</dbReference>
<dbReference type="EMBL" id="JAAHBV010000935">
    <property type="protein sequence ID" value="NER62578.1"/>
    <property type="molecule type" value="Genomic_DNA"/>
</dbReference>
<keyword evidence="2" id="KW-0560">Oxidoreductase</keyword>
<dbReference type="Proteomes" id="UP000480410">
    <property type="component" value="Unassembled WGS sequence"/>
</dbReference>
<dbReference type="SUPFAM" id="SSF51735">
    <property type="entry name" value="NAD(P)-binding Rossmann-fold domains"/>
    <property type="match status" value="1"/>
</dbReference>
<dbReference type="Gene3D" id="3.90.180.10">
    <property type="entry name" value="Medium-chain alcohol dehydrogenases, catalytic domain"/>
    <property type="match status" value="1"/>
</dbReference>
<dbReference type="GO" id="GO:0035925">
    <property type="term" value="F:mRNA 3'-UTR AU-rich region binding"/>
    <property type="evidence" value="ECO:0007669"/>
    <property type="project" value="TreeGrafter"/>
</dbReference>
<evidence type="ECO:0000256" key="2">
    <source>
        <dbReference type="ARBA" id="ARBA00023002"/>
    </source>
</evidence>
<evidence type="ECO:0000256" key="1">
    <source>
        <dbReference type="ARBA" id="ARBA00022857"/>
    </source>
</evidence>
<dbReference type="GO" id="GO:0070402">
    <property type="term" value="F:NADPH binding"/>
    <property type="evidence" value="ECO:0007669"/>
    <property type="project" value="TreeGrafter"/>
</dbReference>
<evidence type="ECO:0000313" key="3">
    <source>
        <dbReference type="EMBL" id="NER62578.1"/>
    </source>
</evidence>
<comment type="caution">
    <text evidence="3">The sequence shown here is derived from an EMBL/GenBank/DDBJ whole genome shotgun (WGS) entry which is preliminary data.</text>
</comment>
<name>A0A6M0CY72_9PSED</name>
<gene>
    <name evidence="3" type="ORF">G3435_26855</name>
</gene>
<dbReference type="Gene3D" id="3.40.50.720">
    <property type="entry name" value="NAD(P)-binding Rossmann-like Domain"/>
    <property type="match status" value="1"/>
</dbReference>
<dbReference type="GO" id="GO:0003960">
    <property type="term" value="F:quinone reductase (NADPH) activity"/>
    <property type="evidence" value="ECO:0007669"/>
    <property type="project" value="TreeGrafter"/>
</dbReference>
<evidence type="ECO:0000313" key="4">
    <source>
        <dbReference type="Proteomes" id="UP000480410"/>
    </source>
</evidence>
<accession>A0A6M0CY72</accession>
<organism evidence="3 4">
    <name type="scientific">Pseudomonas brassicae</name>
    <dbReference type="NCBI Taxonomy" id="2708063"/>
    <lineage>
        <taxon>Bacteria</taxon>
        <taxon>Pseudomonadati</taxon>
        <taxon>Pseudomonadota</taxon>
        <taxon>Gammaproteobacteria</taxon>
        <taxon>Pseudomonadales</taxon>
        <taxon>Pseudomonadaceae</taxon>
        <taxon>Pseudomonas</taxon>
    </lineage>
</organism>
<dbReference type="PANTHER" id="PTHR48106">
    <property type="entry name" value="QUINONE OXIDOREDUCTASE PIG3-RELATED"/>
    <property type="match status" value="1"/>
</dbReference>
<dbReference type="InterPro" id="IPR036291">
    <property type="entry name" value="NAD(P)-bd_dom_sf"/>
</dbReference>
<reference evidence="3 4" key="1">
    <citation type="submission" date="2020-02" db="EMBL/GenBank/DDBJ databases">
        <title>Broccoli isolated Pseudomonas sp.</title>
        <authorList>
            <person name="Fujikawa T."/>
            <person name="Sawada H."/>
        </authorList>
    </citation>
    <scope>NUCLEOTIDE SEQUENCE [LARGE SCALE GENOMIC DNA]</scope>
    <source>
        <strain evidence="3 4">MAFF212428</strain>
    </source>
</reference>
<proteinExistence type="predicted"/>
<dbReference type="Pfam" id="PF13602">
    <property type="entry name" value="ADH_zinc_N_2"/>
    <property type="match status" value="1"/>
</dbReference>
<keyword evidence="1" id="KW-0521">NADP</keyword>